<dbReference type="PANTHER" id="PTHR34145:SF23">
    <property type="entry name" value="OS04G0479800 PROTEIN"/>
    <property type="match status" value="1"/>
</dbReference>
<reference evidence="3 4" key="1">
    <citation type="submission" date="2024-02" db="EMBL/GenBank/DDBJ databases">
        <title>High-quality chromosome-scale genome assembly of Pensacola bahiagrass (Paspalum notatum Flugge var. saurae).</title>
        <authorList>
            <person name="Vega J.M."/>
            <person name="Podio M."/>
            <person name="Orjuela J."/>
            <person name="Siena L.A."/>
            <person name="Pessino S.C."/>
            <person name="Combes M.C."/>
            <person name="Mariac C."/>
            <person name="Albertini E."/>
            <person name="Pupilli F."/>
            <person name="Ortiz J.P.A."/>
            <person name="Leblanc O."/>
        </authorList>
    </citation>
    <scope>NUCLEOTIDE SEQUENCE [LARGE SCALE GENOMIC DNA]</scope>
    <source>
        <strain evidence="3">R1</strain>
        <tissue evidence="3">Leaf</tissue>
    </source>
</reference>
<evidence type="ECO:0000259" key="2">
    <source>
        <dbReference type="Pfam" id="PF23622"/>
    </source>
</evidence>
<sequence length="310" mass="33832">MYTVPCFGRRGNRRRSARRLSVDEQLRASAIPRHGGPRRAGRGCRGGAPLGDSTSTASHTARTRFHTKLDQGGAKKTHPSKPNVPNRLHGQRGGLVASMGKRKGSPCQQDGPGDSPALKLMRTTIPELPEVADAPMLPTKFLYLKHLKILLSSGTTISQAFDYFSLVSFLDASPSLETLVLNVSQLRMIHESISEHPQLRHMPEGSHGQLKSVKISGFSSAKSLVELTCYILKNAVSLECLTLDTIYGYRCGQDKYTRCFPMAGDVLKDAPRAMSAIKTYIEPNVPHRVTLTVLGPCKRCPARGISGTPF</sequence>
<feature type="compositionally biased region" description="Low complexity" evidence="1">
    <location>
        <begin position="50"/>
        <end position="60"/>
    </location>
</feature>
<feature type="region of interest" description="Disordered" evidence="1">
    <location>
        <begin position="1"/>
        <end position="115"/>
    </location>
</feature>
<evidence type="ECO:0000313" key="4">
    <source>
        <dbReference type="Proteomes" id="UP001341281"/>
    </source>
</evidence>
<dbReference type="AlphaFoldDB" id="A0AAQ3T4Z7"/>
<proteinExistence type="predicted"/>
<evidence type="ECO:0000313" key="3">
    <source>
        <dbReference type="EMBL" id="WVZ65319.1"/>
    </source>
</evidence>
<dbReference type="PANTHER" id="PTHR34145">
    <property type="entry name" value="OS02G0105600 PROTEIN"/>
    <property type="match status" value="1"/>
</dbReference>
<dbReference type="InterPro" id="IPR055357">
    <property type="entry name" value="LRR_At1g61320_AtMIF1"/>
</dbReference>
<evidence type="ECO:0000256" key="1">
    <source>
        <dbReference type="SAM" id="MobiDB-lite"/>
    </source>
</evidence>
<dbReference type="Pfam" id="PF23622">
    <property type="entry name" value="LRR_At1g61320_AtMIF1"/>
    <property type="match status" value="1"/>
</dbReference>
<accession>A0AAQ3T4Z7</accession>
<organism evidence="3 4">
    <name type="scientific">Paspalum notatum var. saurae</name>
    <dbReference type="NCBI Taxonomy" id="547442"/>
    <lineage>
        <taxon>Eukaryota</taxon>
        <taxon>Viridiplantae</taxon>
        <taxon>Streptophyta</taxon>
        <taxon>Embryophyta</taxon>
        <taxon>Tracheophyta</taxon>
        <taxon>Spermatophyta</taxon>
        <taxon>Magnoliopsida</taxon>
        <taxon>Liliopsida</taxon>
        <taxon>Poales</taxon>
        <taxon>Poaceae</taxon>
        <taxon>PACMAD clade</taxon>
        <taxon>Panicoideae</taxon>
        <taxon>Andropogonodae</taxon>
        <taxon>Paspaleae</taxon>
        <taxon>Paspalinae</taxon>
        <taxon>Paspalum</taxon>
    </lineage>
</organism>
<name>A0AAQ3T4Z7_PASNO</name>
<dbReference type="InterPro" id="IPR053772">
    <property type="entry name" value="At1g61320/At1g61330-like"/>
</dbReference>
<protein>
    <recommendedName>
        <fullName evidence="2">At1g61320/AtMIF1 LRR domain-containing protein</fullName>
    </recommendedName>
</protein>
<keyword evidence="4" id="KW-1185">Reference proteome</keyword>
<gene>
    <name evidence="3" type="ORF">U9M48_014702</name>
</gene>
<dbReference type="EMBL" id="CP144747">
    <property type="protein sequence ID" value="WVZ65319.1"/>
    <property type="molecule type" value="Genomic_DNA"/>
</dbReference>
<feature type="domain" description="At1g61320/AtMIF1 LRR" evidence="2">
    <location>
        <begin position="120"/>
        <end position="297"/>
    </location>
</feature>
<dbReference type="Proteomes" id="UP001341281">
    <property type="component" value="Chromosome 03"/>
</dbReference>